<dbReference type="Proteomes" id="UP000007110">
    <property type="component" value="Unassembled WGS sequence"/>
</dbReference>
<dbReference type="FunFam" id="2.30.29.30:FF:000025">
    <property type="entry name" value="Phosphoinositide phospholipase C"/>
    <property type="match status" value="1"/>
</dbReference>
<keyword evidence="7 11" id="KW-0442">Lipid degradation</keyword>
<evidence type="ECO:0000313" key="17">
    <source>
        <dbReference type="EnsemblMetazoa" id="XP_030842363"/>
    </source>
</evidence>
<dbReference type="CDD" id="cd00275">
    <property type="entry name" value="C2_PLC_like"/>
    <property type="match status" value="1"/>
</dbReference>
<feature type="region of interest" description="Disordered" evidence="13">
    <location>
        <begin position="679"/>
        <end position="754"/>
    </location>
</feature>
<comment type="cofactor">
    <cofactor evidence="1">
        <name>Ca(2+)</name>
        <dbReference type="ChEBI" id="CHEBI:29108"/>
    </cofactor>
</comment>
<dbReference type="PROSITE" id="PS00018">
    <property type="entry name" value="EF_HAND_1"/>
    <property type="match status" value="1"/>
</dbReference>
<keyword evidence="6" id="KW-0106">Calcium</keyword>
<dbReference type="Pfam" id="PF00168">
    <property type="entry name" value="C2"/>
    <property type="match status" value="1"/>
</dbReference>
<keyword evidence="8 11" id="KW-0443">Lipid metabolism</keyword>
<feature type="compositionally biased region" description="Polar residues" evidence="13">
    <location>
        <begin position="2033"/>
        <end position="2046"/>
    </location>
</feature>
<dbReference type="RefSeq" id="XP_030842363.1">
    <property type="nucleotide sequence ID" value="XM_030986503.1"/>
</dbReference>
<dbReference type="GeneID" id="578345"/>
<keyword evidence="9" id="KW-0807">Transducer</keyword>
<keyword evidence="12" id="KW-0175">Coiled coil</keyword>
<feature type="region of interest" description="Disordered" evidence="13">
    <location>
        <begin position="1990"/>
        <end position="2013"/>
    </location>
</feature>
<proteinExistence type="predicted"/>
<feature type="region of interest" description="Disordered" evidence="13">
    <location>
        <begin position="2031"/>
        <end position="2053"/>
    </location>
</feature>
<feature type="compositionally biased region" description="Basic residues" evidence="13">
    <location>
        <begin position="140"/>
        <end position="150"/>
    </location>
</feature>
<dbReference type="SUPFAM" id="SSF50729">
    <property type="entry name" value="PH domain-like"/>
    <property type="match status" value="1"/>
</dbReference>
<evidence type="ECO:0000256" key="8">
    <source>
        <dbReference type="ARBA" id="ARBA00023098"/>
    </source>
</evidence>
<feature type="coiled-coil region" evidence="12">
    <location>
        <begin position="262"/>
        <end position="292"/>
    </location>
</feature>
<feature type="compositionally biased region" description="Polar residues" evidence="13">
    <location>
        <begin position="2323"/>
        <end position="2338"/>
    </location>
</feature>
<feature type="compositionally biased region" description="Polar residues" evidence="13">
    <location>
        <begin position="1375"/>
        <end position="1385"/>
    </location>
</feature>
<name>A0A7M7NY94_STRPU</name>
<evidence type="ECO:0000259" key="16">
    <source>
        <dbReference type="PROSITE" id="PS50222"/>
    </source>
</evidence>
<feature type="compositionally biased region" description="Acidic residues" evidence="13">
    <location>
        <begin position="2297"/>
        <end position="2312"/>
    </location>
</feature>
<feature type="region of interest" description="Disordered" evidence="13">
    <location>
        <begin position="2135"/>
        <end position="2196"/>
    </location>
</feature>
<evidence type="ECO:0000256" key="12">
    <source>
        <dbReference type="SAM" id="Coils"/>
    </source>
</evidence>
<feature type="domain" description="C2" evidence="14">
    <location>
        <begin position="877"/>
        <end position="1008"/>
    </location>
</feature>
<feature type="compositionally biased region" description="Polar residues" evidence="13">
    <location>
        <begin position="709"/>
        <end position="720"/>
    </location>
</feature>
<dbReference type="GO" id="GO:0016042">
    <property type="term" value="P:lipid catabolic process"/>
    <property type="evidence" value="ECO:0007669"/>
    <property type="project" value="UniProtKB-KW"/>
</dbReference>
<evidence type="ECO:0000256" key="9">
    <source>
        <dbReference type="ARBA" id="ARBA00023224"/>
    </source>
</evidence>
<dbReference type="SUPFAM" id="SSF51695">
    <property type="entry name" value="PLC-like phosphodiesterases"/>
    <property type="match status" value="1"/>
</dbReference>
<dbReference type="GO" id="GO:0004435">
    <property type="term" value="F:phosphatidylinositol-4,5-bisphosphate phospholipase C activity"/>
    <property type="evidence" value="ECO:0007669"/>
    <property type="project" value="UniProtKB-EC"/>
</dbReference>
<dbReference type="SMART" id="SM00239">
    <property type="entry name" value="C2"/>
    <property type="match status" value="1"/>
</dbReference>
<feature type="region of interest" description="Disordered" evidence="13">
    <location>
        <begin position="2216"/>
        <end position="2252"/>
    </location>
</feature>
<dbReference type="InterPro" id="IPR001192">
    <property type="entry name" value="PI-PLC_fam"/>
</dbReference>
<dbReference type="GO" id="GO:0005737">
    <property type="term" value="C:cytoplasm"/>
    <property type="evidence" value="ECO:0007669"/>
    <property type="project" value="UniProtKB-SubCell"/>
</dbReference>
<dbReference type="InterPro" id="IPR000909">
    <property type="entry name" value="PLipase_C_PInositol-sp_X_dom"/>
</dbReference>
<dbReference type="PROSITE" id="PS50008">
    <property type="entry name" value="PIPLC_Y_DOMAIN"/>
    <property type="match status" value="1"/>
</dbReference>
<feature type="compositionally biased region" description="Basic and acidic residues" evidence="13">
    <location>
        <begin position="2339"/>
        <end position="2351"/>
    </location>
</feature>
<feature type="compositionally biased region" description="Basic and acidic residues" evidence="13">
    <location>
        <begin position="34"/>
        <end position="47"/>
    </location>
</feature>
<feature type="region of interest" description="Disordered" evidence="13">
    <location>
        <begin position="2582"/>
        <end position="2609"/>
    </location>
</feature>
<accession>A0A7M7NY94</accession>
<dbReference type="EnsemblMetazoa" id="XM_030986503">
    <property type="protein sequence ID" value="XP_030842363"/>
    <property type="gene ID" value="LOC578345"/>
</dbReference>
<reference evidence="17" key="2">
    <citation type="submission" date="2021-01" db="UniProtKB">
        <authorList>
            <consortium name="EnsemblMetazoa"/>
        </authorList>
    </citation>
    <scope>IDENTIFICATION</scope>
</reference>
<dbReference type="SMART" id="SM00149">
    <property type="entry name" value="PLCYc"/>
    <property type="match status" value="1"/>
</dbReference>
<evidence type="ECO:0000256" key="1">
    <source>
        <dbReference type="ARBA" id="ARBA00001913"/>
    </source>
</evidence>
<dbReference type="SMART" id="SM00148">
    <property type="entry name" value="PLCXc"/>
    <property type="match status" value="1"/>
</dbReference>
<feature type="compositionally biased region" description="Basic and acidic residues" evidence="13">
    <location>
        <begin position="91"/>
        <end position="100"/>
    </location>
</feature>
<evidence type="ECO:0000256" key="5">
    <source>
        <dbReference type="ARBA" id="ARBA00022801"/>
    </source>
</evidence>
<dbReference type="Gene3D" id="2.60.40.150">
    <property type="entry name" value="C2 domain"/>
    <property type="match status" value="1"/>
</dbReference>
<feature type="region of interest" description="Disordered" evidence="13">
    <location>
        <begin position="1"/>
        <end position="162"/>
    </location>
</feature>
<dbReference type="PRINTS" id="PR00390">
    <property type="entry name" value="PHPHLIPASEC"/>
</dbReference>
<feature type="region of interest" description="Disordered" evidence="13">
    <location>
        <begin position="2466"/>
        <end position="2488"/>
    </location>
</feature>
<evidence type="ECO:0000256" key="11">
    <source>
        <dbReference type="RuleBase" id="RU361133"/>
    </source>
</evidence>
<feature type="compositionally biased region" description="Polar residues" evidence="13">
    <location>
        <begin position="2589"/>
        <end position="2598"/>
    </location>
</feature>
<feature type="compositionally biased region" description="Basic and acidic residues" evidence="13">
    <location>
        <begin position="1386"/>
        <end position="1401"/>
    </location>
</feature>
<evidence type="ECO:0000256" key="3">
    <source>
        <dbReference type="ARBA" id="ARBA00012368"/>
    </source>
</evidence>
<feature type="compositionally biased region" description="Basic and acidic residues" evidence="13">
    <location>
        <begin position="1736"/>
        <end position="1746"/>
    </location>
</feature>
<dbReference type="CDD" id="cd13364">
    <property type="entry name" value="PH_PLC_eta"/>
    <property type="match status" value="1"/>
</dbReference>
<dbReference type="FunFam" id="1.10.238.10:FF:000005">
    <property type="entry name" value="Phosphoinositide phospholipase C"/>
    <property type="match status" value="1"/>
</dbReference>
<evidence type="ECO:0000256" key="4">
    <source>
        <dbReference type="ARBA" id="ARBA00022490"/>
    </source>
</evidence>
<dbReference type="InterPro" id="IPR002048">
    <property type="entry name" value="EF_hand_dom"/>
</dbReference>
<dbReference type="InterPro" id="IPR000008">
    <property type="entry name" value="C2_dom"/>
</dbReference>
<feature type="compositionally biased region" description="Polar residues" evidence="13">
    <location>
        <begin position="2230"/>
        <end position="2249"/>
    </location>
</feature>
<dbReference type="FunFam" id="3.20.20.190:FF:000039">
    <property type="entry name" value="Phosphoinositide phospholipase C"/>
    <property type="match status" value="1"/>
</dbReference>
<feature type="compositionally biased region" description="Polar residues" evidence="13">
    <location>
        <begin position="1"/>
        <end position="10"/>
    </location>
</feature>
<dbReference type="SUPFAM" id="SSF47473">
    <property type="entry name" value="EF-hand"/>
    <property type="match status" value="1"/>
</dbReference>
<feature type="domain" description="EF-hand" evidence="16">
    <location>
        <begin position="289"/>
        <end position="324"/>
    </location>
</feature>
<dbReference type="FunFam" id="2.60.40.150:FF:000018">
    <property type="entry name" value="Phosphoinositide phospholipase C"/>
    <property type="match status" value="1"/>
</dbReference>
<feature type="compositionally biased region" description="Polar residues" evidence="13">
    <location>
        <begin position="1752"/>
        <end position="1770"/>
    </location>
</feature>
<feature type="compositionally biased region" description="Low complexity" evidence="13">
    <location>
        <begin position="1036"/>
        <end position="1049"/>
    </location>
</feature>
<dbReference type="InterPro" id="IPR018247">
    <property type="entry name" value="EF_Hand_1_Ca_BS"/>
</dbReference>
<dbReference type="Pfam" id="PF00388">
    <property type="entry name" value="PI-PLC-X"/>
    <property type="match status" value="1"/>
</dbReference>
<dbReference type="Gene3D" id="2.30.29.30">
    <property type="entry name" value="Pleckstrin-homology domain (PH domain)/Phosphotyrosine-binding domain (PTB)"/>
    <property type="match status" value="1"/>
</dbReference>
<dbReference type="PROSITE" id="PS50222">
    <property type="entry name" value="EF_HAND_2"/>
    <property type="match status" value="1"/>
</dbReference>
<dbReference type="PANTHER" id="PTHR10336:SF80">
    <property type="entry name" value="C2 DOMAIN-CONTAINING PROTEIN"/>
    <property type="match status" value="1"/>
</dbReference>
<dbReference type="Gene3D" id="1.10.238.10">
    <property type="entry name" value="EF-hand"/>
    <property type="match status" value="2"/>
</dbReference>
<feature type="region of interest" description="Disordered" evidence="13">
    <location>
        <begin position="2640"/>
        <end position="2702"/>
    </location>
</feature>
<dbReference type="InterPro" id="IPR001711">
    <property type="entry name" value="PLipase_C_Pinositol-sp_Y"/>
</dbReference>
<feature type="compositionally biased region" description="Low complexity" evidence="13">
    <location>
        <begin position="11"/>
        <end position="26"/>
    </location>
</feature>
<reference evidence="18" key="1">
    <citation type="submission" date="2015-02" db="EMBL/GenBank/DDBJ databases">
        <title>Genome sequencing for Strongylocentrotus purpuratus.</title>
        <authorList>
            <person name="Murali S."/>
            <person name="Liu Y."/>
            <person name="Vee V."/>
            <person name="English A."/>
            <person name="Wang M."/>
            <person name="Skinner E."/>
            <person name="Han Y."/>
            <person name="Muzny D.M."/>
            <person name="Worley K.C."/>
            <person name="Gibbs R.A."/>
        </authorList>
    </citation>
    <scope>NUCLEOTIDE SEQUENCE</scope>
</reference>
<keyword evidence="4" id="KW-0963">Cytoplasm</keyword>
<feature type="region of interest" description="Disordered" evidence="13">
    <location>
        <begin position="1712"/>
        <end position="1792"/>
    </location>
</feature>
<feature type="compositionally biased region" description="Basic residues" evidence="13">
    <location>
        <begin position="697"/>
        <end position="708"/>
    </location>
</feature>
<evidence type="ECO:0000256" key="13">
    <source>
        <dbReference type="SAM" id="MobiDB-lite"/>
    </source>
</evidence>
<dbReference type="EC" id="3.1.4.11" evidence="3 11"/>
<feature type="domain" description="PI-PLC Y-box" evidence="15">
    <location>
        <begin position="764"/>
        <end position="877"/>
    </location>
</feature>
<protein>
    <recommendedName>
        <fullName evidence="3 11">Phosphoinositide phospholipase C</fullName>
        <ecNumber evidence="3 11">3.1.4.11</ecNumber>
    </recommendedName>
</protein>
<sequence length="2766" mass="307346">METGESSTHLSVSRTSTVDSTTSNDSSFDDPQQEEVKGERSLQRNELCEVNNIPGDARRPSVGLRETKIIISQDDSVTIDNEGVVEDEEEETRKRSESLHKLHQQHALDSWDQEGDSASSSSRSSSTTRISPRLSPSPSHRARYQVRHTSRSSSSAPPPPNINSSISLMCLGSSVMKVKRQGRTSSKMLYLDSTRSYIRWKPSKKGHKAIVNIKNVREIREGACTDIFKKHLASTAGHKPSHCFSIIHGTSWESLDIVAGSLDEARAWIRGLRHLMEQAQEETAQSDQLRDSWLKSVFESADKSGDGLLSMDEVLKLLHKLNVNLSKRKVKQLFREADTNIDEHLGKLDFDEFVHFYKTLSMRPELYGLLREYSCGKEHMTLEDVDVFLRNEQDINKLNEEGCNSLIEKYEPVPENICTGRLGIDGLMRYLLSEEGDLFNPGHREVNQDMTQPLSHYYIASSHNTYLLGDQLMSQSSVDVYGLVLQAGCRCVELDTWDGKDGEPVIYHGYTLTSKIKFRDVITVVNKYAFMSSPYPVILSIENHCTLEQQKKMARYLLEILGDQLIISSPPEGSSGGLPSPESLKYKILIKAKKLPLDHDADLEAGEVSEEDSADELDEDFKLEKTETRSKFESIAMAQLALMRKKPISPSQQAWQKIAHKRLDRLKVLLEATELKEKNTENKASKNGKTGLTGTFRKLKATRRRAKLQHSSESDNNSSMEYDRSSSRDDDLEGGANENQQAEQAKQRMSSANRKRAFVLSRQLSDLVKYTRSVAFKGFPENMPCWELPSLGEMRANNLAMTRAADFATFSTHNMCRVYPSAYRIDSSNFNPQPLWNCGCQLVALNYQTEGRAMQLLRAKFRANGSCGYVLKPSILRQDKVHFDATSNNSIAGVQKKQLTIHIISGQQLPKPPQSLLGERGEIIDPYVEVEVVGLNGDCTKAQTRTVQDNGFNPVWDYVVTFPVTLPELTLVRFVVWDEDPIGRDFIGQATFPFTSLCQGYRHIHLEGLDHATVFVHVTIEDFTDKKYIKNSKGLRSSSITRTTSSPSRNRTKSVDTEVNLMTGGSPSHQASPKRRTSLAERLGIRRRHSTTALLVEGIMNVTGGSGGIKSPTSPTSTPTFGLLRQKRRSYEGEMRKGRSQGDEEGCDDVFGDDDCDLSPVDCDAILDRIMSSEVAVELEADGSLSVPLNEIIHILRLGISPSQIIQVIQDGRLSLRPALHEVPPISSVGDSLNVAAKGELESSPMDTQEGLGSGILSKLEHYDPEPAPTLSRILDDDDLVFPMNNNDISTEMEALLSARFTKERLAFGMVSYDECSSTEDCSSLESAEVFVTDTPITDPPITDHVTNNTLTDHVTNNKSTDHVTNETSTDHVTNDTLTDQVTDNKSSDHVTNDTPTDHVTDNATGELLSGENGLVSGEVHAKPEQEIEIQEREIGVPQLTNSSEYKVEGNSEADGILDDPCLQENQGSNYDNQGDIVYDIVEQDDNVVHVPGHVELASQPNEFVQRSNQDDVSSNSNEGMCMSRMGNPSKFSSCNGNNDVVNAYSNNSYLRKNEDHCNLSLVDHSQGYMQYPEGRERQLSQECVKQLVQGQTEVELDSVSQGQTRNPEYCESEGQMDSLSNVVDSMFDLVASLAEQERELQTLEERNYVTKELNAIVSPSNGEENLYRKSPEDLHPNVGPPNCTEDTKMQVQTPKSLEYTGNTQFHDYSWHQSRHSEGPLNESELKEASCNLPDSSDRWNTHDQPRPLTRTGLSPDTTPLKSSNLTSKVNGDLPDDTVPLEHSSSSHRPRKKSLVKVLSGLFQKYELFDAKQTESFSKGIRSSLRRKFMTRSVPDISKMSFKQEEEDESKESNGYMQSVKKKVWSSSNQDIRTTRPVSKSFENLCGIMEESQTTKMARMFCSSYTNIDATENGCSPYRSELSDDYDTKMIPSGDHEPNGFVHMREQDVDESALSSVVVFTEDKAIQTDEVTNAVSLKDQRPKLNRLIRGSWNRNGQPTRPLSCPVLPQETSNESNKNRIVYFHEQPLDKPHVSSSLKQKNCTQGEGPNEDVEQQSKHLLDLEDIIVTLEDVSSEDPDSGDDAGDFSSHICMVRGCNCGVNDLSNLLDSSLLVETCFTGAEDEVANEVEQQMRSNFQKTGDFYARKDKQENDATERDATDDDQTSRTTRSVTPLRSIIDDKESNTSFGTGHSISSIHTHLGGARRSIGTFRSEYNRSFDDSDNTDDEGKTLTNSPQKTVSPGTCMSEQTPPDLKQESIISILDLKPIQEVEILEDSFSSESIPSLSSTDGTSASENIDTDPEQLDNPVDDGEASIKEEGEVSQEGNVTPTNGINGQCSSKKEADESARRTGQENNTEIVEEEARPKSVSSECSYDMFKSLDELSTVLDDELLHGRNHSRGSTPTCTSYTSHSIQPLKVITPIKEVGRSPTSSNVENSEDIRAVQNEFDFPSVKCSNMVLARPDKVPVGSSNANEERAHGRPPVPPRPVIGSGISVRFLGQIPRQMSAYTYSDSDSDYDSTTSGSSQETVVELIPQFARPMAKPLVPPKSPNLKAQLVKQGSKEKPPVPPKPQHIKALAAEKRAKALQKSNSLETSPDTTFPEFPSQKEDSSFFKFKGEDTVTGGQAGSIDGNGHKGILSSGMLSPGLINSLTSIPPNPSPTPSDPNRGPSSQNTPSLHEHLESTYGVTTRKKLRAKPPLEHRHSTGSLFSLADLPSINDRAAGLPHTAQETIQDEEFLEIWDQSLESWSLDRKKRSSQRVYFMLNV</sequence>
<evidence type="ECO:0000256" key="2">
    <source>
        <dbReference type="ARBA" id="ARBA00004496"/>
    </source>
</evidence>
<dbReference type="SMART" id="SM00054">
    <property type="entry name" value="EFh"/>
    <property type="match status" value="2"/>
</dbReference>
<dbReference type="InterPro" id="IPR015359">
    <property type="entry name" value="PLC_EF-hand-like"/>
</dbReference>
<dbReference type="InterPro" id="IPR011992">
    <property type="entry name" value="EF-hand-dom_pair"/>
</dbReference>
<feature type="region of interest" description="Disordered" evidence="13">
    <location>
        <begin position="1661"/>
        <end position="1688"/>
    </location>
</feature>
<feature type="compositionally biased region" description="Low complexity" evidence="13">
    <location>
        <begin position="2276"/>
        <end position="2287"/>
    </location>
</feature>
<dbReference type="Pfam" id="PF09279">
    <property type="entry name" value="EF-hand_like"/>
    <property type="match status" value="1"/>
</dbReference>
<keyword evidence="18" id="KW-1185">Reference proteome</keyword>
<dbReference type="InterPro" id="IPR011993">
    <property type="entry name" value="PH-like_dom_sf"/>
</dbReference>
<dbReference type="Pfam" id="PF00387">
    <property type="entry name" value="PI-PLC-Y"/>
    <property type="match status" value="1"/>
</dbReference>
<feature type="compositionally biased region" description="Polar residues" evidence="13">
    <location>
        <begin position="1349"/>
        <end position="1359"/>
    </location>
</feature>
<dbReference type="PANTHER" id="PTHR10336">
    <property type="entry name" value="PHOSPHOINOSITIDE-SPECIFIC PHOSPHOLIPASE C FAMILY PROTEIN"/>
    <property type="match status" value="1"/>
</dbReference>
<feature type="compositionally biased region" description="Polar residues" evidence="13">
    <location>
        <begin position="2184"/>
        <end position="2196"/>
    </location>
</feature>
<dbReference type="GO" id="GO:0035556">
    <property type="term" value="P:intracellular signal transduction"/>
    <property type="evidence" value="ECO:0007669"/>
    <property type="project" value="InterPro"/>
</dbReference>
<evidence type="ECO:0000256" key="6">
    <source>
        <dbReference type="ARBA" id="ARBA00022837"/>
    </source>
</evidence>
<feature type="region of interest" description="Disordered" evidence="13">
    <location>
        <begin position="2275"/>
        <end position="2370"/>
    </location>
</feature>
<comment type="subcellular location">
    <subcellularLocation>
        <location evidence="2">Cytoplasm</location>
    </subcellularLocation>
</comment>
<dbReference type="Gene3D" id="3.20.20.190">
    <property type="entry name" value="Phosphatidylinositol (PI) phosphodiesterase"/>
    <property type="match status" value="1"/>
</dbReference>
<feature type="compositionally biased region" description="Basic and acidic residues" evidence="13">
    <location>
        <begin position="1360"/>
        <end position="1374"/>
    </location>
</feature>
<dbReference type="GO" id="GO:0005509">
    <property type="term" value="F:calcium ion binding"/>
    <property type="evidence" value="ECO:0007669"/>
    <property type="project" value="InterPro"/>
</dbReference>
<dbReference type="SUPFAM" id="SSF49562">
    <property type="entry name" value="C2 domain (Calcium/lipid-binding domain, CaLB)"/>
    <property type="match status" value="1"/>
</dbReference>
<dbReference type="InterPro" id="IPR001849">
    <property type="entry name" value="PH_domain"/>
</dbReference>
<comment type="catalytic activity">
    <reaction evidence="10">
        <text>a 1,2-diacyl-sn-glycero-3-phospho-(1D-myo-inositol-4,5-bisphosphate) + H2O = 1D-myo-inositol 1,4,5-trisphosphate + a 1,2-diacyl-sn-glycerol + H(+)</text>
        <dbReference type="Rhea" id="RHEA:33179"/>
        <dbReference type="ChEBI" id="CHEBI:15377"/>
        <dbReference type="ChEBI" id="CHEBI:15378"/>
        <dbReference type="ChEBI" id="CHEBI:17815"/>
        <dbReference type="ChEBI" id="CHEBI:58456"/>
        <dbReference type="ChEBI" id="CHEBI:203600"/>
        <dbReference type="EC" id="3.1.4.11"/>
    </reaction>
    <physiologicalReaction direction="left-to-right" evidence="10">
        <dbReference type="Rhea" id="RHEA:33180"/>
    </physiologicalReaction>
</comment>
<dbReference type="PROSITE" id="PS50007">
    <property type="entry name" value="PIPLC_X_DOMAIN"/>
    <property type="match status" value="1"/>
</dbReference>
<evidence type="ECO:0000259" key="14">
    <source>
        <dbReference type="PROSITE" id="PS50004"/>
    </source>
</evidence>
<keyword evidence="5 11" id="KW-0378">Hydrolase</keyword>
<evidence type="ECO:0000259" key="15">
    <source>
        <dbReference type="PROSITE" id="PS50008"/>
    </source>
</evidence>
<feature type="region of interest" description="Disordered" evidence="13">
    <location>
        <begin position="1349"/>
        <end position="1407"/>
    </location>
</feature>
<feature type="compositionally biased region" description="Basic and acidic residues" evidence="13">
    <location>
        <begin position="1666"/>
        <end position="1676"/>
    </location>
</feature>
<evidence type="ECO:0000256" key="7">
    <source>
        <dbReference type="ARBA" id="ARBA00022963"/>
    </source>
</evidence>
<feature type="region of interest" description="Disordered" evidence="13">
    <location>
        <begin position="1034"/>
        <end position="1083"/>
    </location>
</feature>
<feature type="coiled-coil region" evidence="12">
    <location>
        <begin position="1627"/>
        <end position="1654"/>
    </location>
</feature>
<feature type="compositionally biased region" description="Basic and acidic residues" evidence="13">
    <location>
        <begin position="2143"/>
        <end position="2157"/>
    </location>
</feature>
<organism evidence="17 18">
    <name type="scientific">Strongylocentrotus purpuratus</name>
    <name type="common">Purple sea urchin</name>
    <dbReference type="NCBI Taxonomy" id="7668"/>
    <lineage>
        <taxon>Eukaryota</taxon>
        <taxon>Metazoa</taxon>
        <taxon>Echinodermata</taxon>
        <taxon>Eleutherozoa</taxon>
        <taxon>Echinozoa</taxon>
        <taxon>Echinoidea</taxon>
        <taxon>Euechinoidea</taxon>
        <taxon>Echinacea</taxon>
        <taxon>Camarodonta</taxon>
        <taxon>Echinidea</taxon>
        <taxon>Strongylocentrotidae</taxon>
        <taxon>Strongylocentrotus</taxon>
    </lineage>
</organism>
<dbReference type="InterPro" id="IPR035892">
    <property type="entry name" value="C2_domain_sf"/>
</dbReference>
<evidence type="ECO:0000313" key="18">
    <source>
        <dbReference type="Proteomes" id="UP000007110"/>
    </source>
</evidence>
<dbReference type="Pfam" id="PF16457">
    <property type="entry name" value="PH_12"/>
    <property type="match status" value="1"/>
</dbReference>
<dbReference type="InterPro" id="IPR017946">
    <property type="entry name" value="PLC-like_Pdiesterase_TIM-brl"/>
</dbReference>
<feature type="compositionally biased region" description="Low complexity" evidence="13">
    <location>
        <begin position="734"/>
        <end position="744"/>
    </location>
</feature>
<evidence type="ECO:0000256" key="10">
    <source>
        <dbReference type="ARBA" id="ARBA00023674"/>
    </source>
</evidence>
<feature type="compositionally biased region" description="Low complexity" evidence="13">
    <location>
        <begin position="117"/>
        <end position="139"/>
    </location>
</feature>
<dbReference type="PROSITE" id="PS50004">
    <property type="entry name" value="C2"/>
    <property type="match status" value="1"/>
</dbReference>